<reference evidence="1" key="1">
    <citation type="submission" date="2014-12" db="EMBL/GenBank/DDBJ databases">
        <title>Insight into the proteome of Arion vulgaris.</title>
        <authorList>
            <person name="Aradska J."/>
            <person name="Bulat T."/>
            <person name="Smidak R."/>
            <person name="Sarate P."/>
            <person name="Gangsoo J."/>
            <person name="Sialana F."/>
            <person name="Bilban M."/>
            <person name="Lubec G."/>
        </authorList>
    </citation>
    <scope>NUCLEOTIDE SEQUENCE</scope>
    <source>
        <tissue evidence="1">Skin</tissue>
    </source>
</reference>
<accession>A0A0B7A031</accession>
<proteinExistence type="predicted"/>
<dbReference type="EMBL" id="HACG01027404">
    <property type="protein sequence ID" value="CEK74269.1"/>
    <property type="molecule type" value="Transcribed_RNA"/>
</dbReference>
<feature type="non-terminal residue" evidence="1">
    <location>
        <position position="1"/>
    </location>
</feature>
<organism evidence="1">
    <name type="scientific">Arion vulgaris</name>
    <dbReference type="NCBI Taxonomy" id="1028688"/>
    <lineage>
        <taxon>Eukaryota</taxon>
        <taxon>Metazoa</taxon>
        <taxon>Spiralia</taxon>
        <taxon>Lophotrochozoa</taxon>
        <taxon>Mollusca</taxon>
        <taxon>Gastropoda</taxon>
        <taxon>Heterobranchia</taxon>
        <taxon>Euthyneura</taxon>
        <taxon>Panpulmonata</taxon>
        <taxon>Eupulmonata</taxon>
        <taxon>Stylommatophora</taxon>
        <taxon>Helicina</taxon>
        <taxon>Arionoidea</taxon>
        <taxon>Arionidae</taxon>
        <taxon>Arion</taxon>
    </lineage>
</organism>
<dbReference type="AlphaFoldDB" id="A0A0B7A031"/>
<sequence>LQEWTTNSLIHLGIDNDSLYIVLIFLYYGSFNENTCKGNNQLYQSKNVIEIRNFDNEMH</sequence>
<name>A0A0B7A031_9EUPU</name>
<evidence type="ECO:0000313" key="1">
    <source>
        <dbReference type="EMBL" id="CEK74269.1"/>
    </source>
</evidence>
<protein>
    <submittedName>
        <fullName evidence="1">Uncharacterized protein</fullName>
    </submittedName>
</protein>
<gene>
    <name evidence="1" type="primary">ORF90363</name>
</gene>